<dbReference type="GO" id="GO:0035091">
    <property type="term" value="F:phosphatidylinositol binding"/>
    <property type="evidence" value="ECO:0007669"/>
    <property type="project" value="TreeGrafter"/>
</dbReference>
<dbReference type="InterPro" id="IPR007461">
    <property type="entry name" value="Ysc84_actin-binding"/>
</dbReference>
<dbReference type="PANTHER" id="PTHR15629:SF2">
    <property type="entry name" value="SH3 DOMAIN-CONTAINING YSC84-LIKE PROTEIN 1"/>
    <property type="match status" value="1"/>
</dbReference>
<keyword evidence="4" id="KW-1185">Reference proteome</keyword>
<dbReference type="EMBL" id="JJML01000014">
    <property type="protein sequence ID" value="KGF73205.1"/>
    <property type="molecule type" value="Genomic_DNA"/>
</dbReference>
<feature type="signal peptide" evidence="1">
    <location>
        <begin position="1"/>
        <end position="20"/>
    </location>
</feature>
<dbReference type="AlphaFoldDB" id="A0A098TLL6"/>
<proteinExistence type="predicted"/>
<feature type="domain" description="Ysc84 actin-binding" evidence="2">
    <location>
        <begin position="104"/>
        <end position="227"/>
    </location>
</feature>
<sequence>MNLRAFLAVPVAMTVMVSSAYPVLASQSGAIDTVQSATRVFDGVMSNPKSEIPIGILRRAQAIAIFPNVVKAGFIVGGSRGRGILAMRGAKGGWSNPVFLTITSGSVGFQIGAASSDIVLVFMNKRSVETALTNDFTLGGSVSVAAGPVGKDAVSPNDAQSTTDIFSYTRNQGLFAGVSLEGSKTAVDRDRNGDFYGQSRITVQQIVTNPDLPTPPAAAEFKRVLARYIPPR</sequence>
<gene>
    <name evidence="3" type="ORF">DO97_01470</name>
</gene>
<evidence type="ECO:0000256" key="1">
    <source>
        <dbReference type="SAM" id="SignalP"/>
    </source>
</evidence>
<comment type="caution">
    <text evidence="3">The sequence shown here is derived from an EMBL/GenBank/DDBJ whole genome shotgun (WGS) entry which is preliminary data.</text>
</comment>
<dbReference type="RefSeq" id="WP_036531867.1">
    <property type="nucleotide sequence ID" value="NZ_JJML01000014.1"/>
</dbReference>
<evidence type="ECO:0000313" key="3">
    <source>
        <dbReference type="EMBL" id="KGF73205.1"/>
    </source>
</evidence>
<dbReference type="OrthoDB" id="9782434at2"/>
<feature type="chain" id="PRO_5001941093" description="Ysc84 actin-binding domain-containing protein" evidence="1">
    <location>
        <begin position="21"/>
        <end position="232"/>
    </location>
</feature>
<dbReference type="InterPro" id="IPR051702">
    <property type="entry name" value="SH3_domain_YSC84-like"/>
</dbReference>
<keyword evidence="1" id="KW-0732">Signal</keyword>
<evidence type="ECO:0000259" key="2">
    <source>
        <dbReference type="Pfam" id="PF04366"/>
    </source>
</evidence>
<name>A0A098TLL6_9CYAN</name>
<dbReference type="PANTHER" id="PTHR15629">
    <property type="entry name" value="SH3YL1 PROTEIN"/>
    <property type="match status" value="1"/>
</dbReference>
<organism evidence="3 4">
    <name type="scientific">Neosynechococcus sphagnicola sy1</name>
    <dbReference type="NCBI Taxonomy" id="1497020"/>
    <lineage>
        <taxon>Bacteria</taxon>
        <taxon>Bacillati</taxon>
        <taxon>Cyanobacteriota</taxon>
        <taxon>Cyanophyceae</taxon>
        <taxon>Neosynechococcales</taxon>
        <taxon>Neosynechococcaceae</taxon>
        <taxon>Neosynechococcus</taxon>
    </lineage>
</organism>
<dbReference type="Proteomes" id="UP000030170">
    <property type="component" value="Unassembled WGS sequence"/>
</dbReference>
<accession>A0A098TLL6</accession>
<dbReference type="CDD" id="cd11524">
    <property type="entry name" value="SYLF"/>
    <property type="match status" value="1"/>
</dbReference>
<evidence type="ECO:0000313" key="4">
    <source>
        <dbReference type="Proteomes" id="UP000030170"/>
    </source>
</evidence>
<dbReference type="Pfam" id="PF04366">
    <property type="entry name" value="Ysc84"/>
    <property type="match status" value="1"/>
</dbReference>
<dbReference type="STRING" id="1497020.DO97_01470"/>
<protein>
    <recommendedName>
        <fullName evidence="2">Ysc84 actin-binding domain-containing protein</fullName>
    </recommendedName>
</protein>
<reference evidence="3 4" key="1">
    <citation type="journal article" date="2014" name="Mol. Ecol.">
        <title>Evolution of Synechococcus.</title>
        <authorList>
            <person name="Dvorak P."/>
            <person name="Casamatta D."/>
            <person name="Hasler P."/>
            <person name="Poulickova A."/>
            <person name="Ondrej V."/>
            <person name="Sanges R."/>
        </authorList>
    </citation>
    <scope>NUCLEOTIDE SEQUENCE [LARGE SCALE GENOMIC DNA]</scope>
    <source>
        <strain evidence="3 4">CAUP A 1101</strain>
    </source>
</reference>